<organism evidence="8 9">
    <name type="scientific">Cafeteria roenbergensis</name>
    <name type="common">Marine flagellate</name>
    <dbReference type="NCBI Taxonomy" id="33653"/>
    <lineage>
        <taxon>Eukaryota</taxon>
        <taxon>Sar</taxon>
        <taxon>Stramenopiles</taxon>
        <taxon>Bigyra</taxon>
        <taxon>Opalozoa</taxon>
        <taxon>Bicosoecida</taxon>
        <taxon>Cafeteriaceae</taxon>
        <taxon>Cafeteria</taxon>
    </lineage>
</organism>
<evidence type="ECO:0000256" key="1">
    <source>
        <dbReference type="ARBA" id="ARBA00005208"/>
    </source>
</evidence>
<dbReference type="InterPro" id="IPR029044">
    <property type="entry name" value="Nucleotide-diphossugar_trans"/>
</dbReference>
<dbReference type="EC" id="2.7.7.23" evidence="3"/>
<dbReference type="CDD" id="cd04193">
    <property type="entry name" value="UDPGlcNAc_PPase"/>
    <property type="match status" value="1"/>
</dbReference>
<name>A0A5A8CD79_CAFRO</name>
<comment type="catalytic activity">
    <reaction evidence="6">
        <text>N-acetyl-alpha-D-glucosamine 1-phosphate + UTP + H(+) = UDP-N-acetyl-alpha-D-glucosamine + diphosphate</text>
        <dbReference type="Rhea" id="RHEA:13509"/>
        <dbReference type="ChEBI" id="CHEBI:15378"/>
        <dbReference type="ChEBI" id="CHEBI:33019"/>
        <dbReference type="ChEBI" id="CHEBI:46398"/>
        <dbReference type="ChEBI" id="CHEBI:57705"/>
        <dbReference type="ChEBI" id="CHEBI:57776"/>
        <dbReference type="EC" id="2.7.7.23"/>
    </reaction>
</comment>
<sequence>MAASACPGSAAIPEAVRAKFVENGQGHVFEFVDKGLVPAGVPSVEAFVEQLSALADDLPRINKLFASTMAAAAATVDRSSSELTPVDESDVLSAASASAAERDAWRARGLAAIAAGQVAVVVLAGGQGTRLGSSLPKAAYDAGLPSGKVLIRLQAERIQRLRTLAAAVAGADPSSVHLPWYVMTSPQTHEATVACFAEHGNFGLPEEDVTLFQQGQLPSFTPEGKIMLESATSLALGPDGNGGIYRALHVNGCVADMETRGVKIVHAYAVDNLVSKVADPVFMGLCLERGVDVGNKVVPKSSPDEKVGMLCRKGGRFSVVEYSDMPAALKQERVGDGEAAPLRFRAGNICVHAYDIEFLRGPAHPDRLSEVFHVARKKIPCADPATGLTMSKAAIETENAVKLEGFIFDVFEEAERTVLLEVDRSDEFSPVKNAPAKGLSDSPDTARQMASDEARRWLEAAGATVEGEGLVELSPLVSYGGEGLEALAGATVSAPCCICLQAELEALPSSLAMPSAPSSVTLPSGREAVCADGCSRAVDASLGISGNALSFSVLAL</sequence>
<dbReference type="EMBL" id="VLTN01000031">
    <property type="protein sequence ID" value="KAA0150858.1"/>
    <property type="molecule type" value="Genomic_DNA"/>
</dbReference>
<keyword evidence="5" id="KW-0548">Nucleotidyltransferase</keyword>
<reference evidence="8 9" key="1">
    <citation type="submission" date="2019-07" db="EMBL/GenBank/DDBJ databases">
        <title>Genomes of Cafeteria roenbergensis.</title>
        <authorList>
            <person name="Fischer M.G."/>
            <person name="Hackl T."/>
            <person name="Roman M."/>
        </authorList>
    </citation>
    <scope>NUCLEOTIDE SEQUENCE [LARGE SCALE GENOMIC DNA]</scope>
    <source>
        <strain evidence="8 9">BVI</strain>
    </source>
</reference>
<dbReference type="PANTHER" id="PTHR11952">
    <property type="entry name" value="UDP- GLUCOSE PYROPHOSPHORYLASE"/>
    <property type="match status" value="1"/>
</dbReference>
<comment type="pathway">
    <text evidence="1">Nucleotide-sugar biosynthesis; UDP-N-acetyl-alpha-D-glucosamine biosynthesis; UDP-N-acetyl-alpha-D-glucosamine from N-acetyl-alpha-D-glucosamine 1-phosphate: step 1/1.</text>
</comment>
<dbReference type="SUPFAM" id="SSF53448">
    <property type="entry name" value="Nucleotide-diphospho-sugar transferases"/>
    <property type="match status" value="1"/>
</dbReference>
<proteinExistence type="inferred from homology"/>
<dbReference type="PANTHER" id="PTHR11952:SF2">
    <property type="entry name" value="LD24639P"/>
    <property type="match status" value="1"/>
</dbReference>
<evidence type="ECO:0000256" key="5">
    <source>
        <dbReference type="ARBA" id="ARBA00022695"/>
    </source>
</evidence>
<evidence type="ECO:0000256" key="3">
    <source>
        <dbReference type="ARBA" id="ARBA00012457"/>
    </source>
</evidence>
<evidence type="ECO:0000313" key="9">
    <source>
        <dbReference type="Proteomes" id="UP000323011"/>
    </source>
</evidence>
<dbReference type="Pfam" id="PF01704">
    <property type="entry name" value="UDPGP"/>
    <property type="match status" value="1"/>
</dbReference>
<evidence type="ECO:0000256" key="2">
    <source>
        <dbReference type="ARBA" id="ARBA00010401"/>
    </source>
</evidence>
<evidence type="ECO:0000313" key="8">
    <source>
        <dbReference type="EMBL" id="KAA0150858.1"/>
    </source>
</evidence>
<accession>A0A5A8CD79</accession>
<keyword evidence="9" id="KW-1185">Reference proteome</keyword>
<evidence type="ECO:0000256" key="6">
    <source>
        <dbReference type="ARBA" id="ARBA00048493"/>
    </source>
</evidence>
<feature type="region of interest" description="Disordered" evidence="7">
    <location>
        <begin position="431"/>
        <end position="451"/>
    </location>
</feature>
<dbReference type="Gene3D" id="3.90.550.10">
    <property type="entry name" value="Spore Coat Polysaccharide Biosynthesis Protein SpsA, Chain A"/>
    <property type="match status" value="1"/>
</dbReference>
<dbReference type="InterPro" id="IPR002618">
    <property type="entry name" value="UDPGP_fam"/>
</dbReference>
<comment type="caution">
    <text evidence="8">The sequence shown here is derived from an EMBL/GenBank/DDBJ whole genome shotgun (WGS) entry which is preliminary data.</text>
</comment>
<evidence type="ECO:0000256" key="4">
    <source>
        <dbReference type="ARBA" id="ARBA00022679"/>
    </source>
</evidence>
<dbReference type="GO" id="GO:0006048">
    <property type="term" value="P:UDP-N-acetylglucosamine biosynthetic process"/>
    <property type="evidence" value="ECO:0007669"/>
    <property type="project" value="TreeGrafter"/>
</dbReference>
<gene>
    <name evidence="8" type="ORF">FNF29_04972</name>
</gene>
<comment type="similarity">
    <text evidence="2">Belongs to the UDPGP type 1 family.</text>
</comment>
<dbReference type="Proteomes" id="UP000323011">
    <property type="component" value="Unassembled WGS sequence"/>
</dbReference>
<dbReference type="InterPro" id="IPR039741">
    <property type="entry name" value="UDP-sugar_pyrophosphorylase"/>
</dbReference>
<keyword evidence="4" id="KW-0808">Transferase</keyword>
<dbReference type="AlphaFoldDB" id="A0A5A8CD79"/>
<evidence type="ECO:0000256" key="7">
    <source>
        <dbReference type="SAM" id="MobiDB-lite"/>
    </source>
</evidence>
<protein>
    <recommendedName>
        <fullName evidence="3">UDP-N-acetylglucosamine diphosphorylase</fullName>
        <ecNumber evidence="3">2.7.7.23</ecNumber>
    </recommendedName>
</protein>
<dbReference type="GO" id="GO:0003977">
    <property type="term" value="F:UDP-N-acetylglucosamine diphosphorylase activity"/>
    <property type="evidence" value="ECO:0007669"/>
    <property type="project" value="UniProtKB-EC"/>
</dbReference>
<dbReference type="OMA" id="YFQVDNP"/>